<protein>
    <submittedName>
        <fullName evidence="3">Reverse transcriptase domain-containing protein</fullName>
    </submittedName>
</protein>
<reference evidence="1 2" key="2">
    <citation type="submission" date="2018-11" db="EMBL/GenBank/DDBJ databases">
        <authorList>
            <consortium name="Pathogen Informatics"/>
        </authorList>
    </citation>
    <scope>NUCLEOTIDE SEQUENCE [LARGE SCALE GENOMIC DNA]</scope>
</reference>
<dbReference type="EMBL" id="UZAM01011052">
    <property type="protein sequence ID" value="VDP14652.1"/>
    <property type="molecule type" value="Genomic_DNA"/>
</dbReference>
<dbReference type="PANTHER" id="PTHR47027">
    <property type="entry name" value="REVERSE TRANSCRIPTASE DOMAIN-CONTAINING PROTEIN"/>
    <property type="match status" value="1"/>
</dbReference>
<dbReference type="AlphaFoldDB" id="A0A183IWA0"/>
<keyword evidence="2" id="KW-1185">Reference proteome</keyword>
<dbReference type="PANTHER" id="PTHR47027:SF30">
    <property type="entry name" value="THAP-TYPE DOMAIN-CONTAINING PROTEIN"/>
    <property type="match status" value="1"/>
</dbReference>
<dbReference type="OrthoDB" id="425681at2759"/>
<accession>A0A183IWA0</accession>
<gene>
    <name evidence="1" type="ORF">SBAD_LOCUS7897</name>
</gene>
<organism evidence="3">
    <name type="scientific">Soboliphyme baturini</name>
    <dbReference type="NCBI Taxonomy" id="241478"/>
    <lineage>
        <taxon>Eukaryota</taxon>
        <taxon>Metazoa</taxon>
        <taxon>Ecdysozoa</taxon>
        <taxon>Nematoda</taxon>
        <taxon>Enoplea</taxon>
        <taxon>Dorylaimia</taxon>
        <taxon>Dioctophymatida</taxon>
        <taxon>Dioctophymatoidea</taxon>
        <taxon>Soboliphymatidae</taxon>
        <taxon>Soboliphyme</taxon>
    </lineage>
</organism>
<dbReference type="Proteomes" id="UP000270296">
    <property type="component" value="Unassembled WGS sequence"/>
</dbReference>
<sequence length="121" mass="13560">MDGIVRSCQGDEGIRVGDVETRRLLFADDLILLASTIDLQCSVERFAVECDATGMRMNASKTQNLLLSRFLARCFLEINGEAVEQVEKFKYFGITITTDAKFEDEIDWRIGVDSGVLCELV</sequence>
<reference evidence="3" key="1">
    <citation type="submission" date="2016-06" db="UniProtKB">
        <authorList>
            <consortium name="WormBaseParasite"/>
        </authorList>
    </citation>
    <scope>IDENTIFICATION</scope>
</reference>
<name>A0A183IWA0_9BILA</name>
<evidence type="ECO:0000313" key="1">
    <source>
        <dbReference type="EMBL" id="VDP14652.1"/>
    </source>
</evidence>
<dbReference type="WBParaSite" id="SBAD_0000819001-mRNA-1">
    <property type="protein sequence ID" value="SBAD_0000819001-mRNA-1"/>
    <property type="gene ID" value="SBAD_0000819001"/>
</dbReference>
<proteinExistence type="predicted"/>
<evidence type="ECO:0000313" key="2">
    <source>
        <dbReference type="Proteomes" id="UP000270296"/>
    </source>
</evidence>
<evidence type="ECO:0000313" key="3">
    <source>
        <dbReference type="WBParaSite" id="SBAD_0000819001-mRNA-1"/>
    </source>
</evidence>